<feature type="region of interest" description="Disordered" evidence="1">
    <location>
        <begin position="1"/>
        <end position="72"/>
    </location>
</feature>
<evidence type="ECO:0000256" key="1">
    <source>
        <dbReference type="SAM" id="MobiDB-lite"/>
    </source>
</evidence>
<gene>
    <name evidence="2" type="ORF">AVDCRST_MAG39-2136</name>
</gene>
<feature type="compositionally biased region" description="Basic and acidic residues" evidence="1">
    <location>
        <begin position="1"/>
        <end position="22"/>
    </location>
</feature>
<feature type="compositionally biased region" description="Basic residues" evidence="1">
    <location>
        <begin position="62"/>
        <end position="72"/>
    </location>
</feature>
<reference evidence="2" key="1">
    <citation type="submission" date="2020-02" db="EMBL/GenBank/DDBJ databases">
        <authorList>
            <person name="Meier V. D."/>
        </authorList>
    </citation>
    <scope>NUCLEOTIDE SEQUENCE</scope>
    <source>
        <strain evidence="2">AVDCRST_MAG39</strain>
    </source>
</reference>
<accession>A0A6J4T442</accession>
<sequence>MDQQQDRVPEGGKAEDSTEGGHGHPKPSHSRALDEGNPVSGTSDATVGREEKMQAEQDGARKAHGRGYRKDD</sequence>
<evidence type="ECO:0000313" key="2">
    <source>
        <dbReference type="EMBL" id="CAA9512891.1"/>
    </source>
</evidence>
<dbReference type="AlphaFoldDB" id="A0A6J4T442"/>
<proteinExistence type="predicted"/>
<dbReference type="EMBL" id="CADCVW010000089">
    <property type="protein sequence ID" value="CAA9512891.1"/>
    <property type="molecule type" value="Genomic_DNA"/>
</dbReference>
<organism evidence="2">
    <name type="scientific">uncultured Sphingomonadaceae bacterium</name>
    <dbReference type="NCBI Taxonomy" id="169976"/>
    <lineage>
        <taxon>Bacteria</taxon>
        <taxon>Pseudomonadati</taxon>
        <taxon>Pseudomonadota</taxon>
        <taxon>Alphaproteobacteria</taxon>
        <taxon>Sphingomonadales</taxon>
        <taxon>Sphingomonadaceae</taxon>
        <taxon>environmental samples</taxon>
    </lineage>
</organism>
<protein>
    <submittedName>
        <fullName evidence="2">Uncharacterized protein</fullName>
    </submittedName>
</protein>
<feature type="compositionally biased region" description="Basic and acidic residues" evidence="1">
    <location>
        <begin position="47"/>
        <end position="61"/>
    </location>
</feature>
<name>A0A6J4T442_9SPHN</name>